<dbReference type="PANTHER" id="PTHR12847">
    <property type="entry name" value="ATP-BINDING CASSETTE ABC TRANSPORTER-RELATED"/>
    <property type="match status" value="1"/>
</dbReference>
<gene>
    <name evidence="7" type="ORF">CAUJ_LOCUS8013</name>
</gene>
<evidence type="ECO:0000259" key="6">
    <source>
        <dbReference type="Pfam" id="PF07933"/>
    </source>
</evidence>
<sequence>MDEYESVSLVKPEVFVFRIPPLGSNKGHKAAEWNLDKPDWTGRLKLVSIGGDKLEIRLEDKTTGALYAKCPIDAYPGGLAIEPVTDSSRYFVIRLKNDSGQSAFVGCGFSDRGDSFDLNVALQDHFKHLSRACSSGGAVEPEKPLPDLAFREGQTISIKIGKMDGAAVKRPKATTGTSTNVVPLLPPPPGPNSSVSNRSRFPPPNAPASSSNSNNLLDF</sequence>
<dbReference type="EMBL" id="CAJGYM010000025">
    <property type="protein sequence ID" value="CAD6192094.1"/>
    <property type="molecule type" value="Genomic_DNA"/>
</dbReference>
<dbReference type="Proteomes" id="UP000835052">
    <property type="component" value="Unassembled WGS sequence"/>
</dbReference>
<protein>
    <recommendedName>
        <fullName evidence="6">NECAP PHear domain-containing protein</fullName>
    </recommendedName>
</protein>
<comment type="similarity">
    <text evidence="1">Belongs to the NECAP family.</text>
</comment>
<evidence type="ECO:0000256" key="4">
    <source>
        <dbReference type="ARBA" id="ARBA00022927"/>
    </source>
</evidence>
<dbReference type="GO" id="GO:0015031">
    <property type="term" value="P:protein transport"/>
    <property type="evidence" value="ECO:0007669"/>
    <property type="project" value="UniProtKB-KW"/>
</dbReference>
<accession>A0A8S1H9I0</accession>
<dbReference type="InterPro" id="IPR012466">
    <property type="entry name" value="NECAP_PHear"/>
</dbReference>
<evidence type="ECO:0000313" key="8">
    <source>
        <dbReference type="Proteomes" id="UP000835052"/>
    </source>
</evidence>
<dbReference type="Pfam" id="PF07933">
    <property type="entry name" value="DUF1681"/>
    <property type="match status" value="1"/>
</dbReference>
<dbReference type="OrthoDB" id="10265489at2759"/>
<feature type="compositionally biased region" description="Low complexity" evidence="5">
    <location>
        <begin position="207"/>
        <end position="219"/>
    </location>
</feature>
<evidence type="ECO:0000256" key="5">
    <source>
        <dbReference type="SAM" id="MobiDB-lite"/>
    </source>
</evidence>
<dbReference type="GO" id="GO:0006897">
    <property type="term" value="P:endocytosis"/>
    <property type="evidence" value="ECO:0007669"/>
    <property type="project" value="UniProtKB-KW"/>
</dbReference>
<comment type="caution">
    <text evidence="7">The sequence shown here is derived from an EMBL/GenBank/DDBJ whole genome shotgun (WGS) entry which is preliminary data.</text>
</comment>
<keyword evidence="2" id="KW-0813">Transport</keyword>
<keyword evidence="4" id="KW-0653">Protein transport</keyword>
<dbReference type="FunFam" id="2.30.29.30:FF:000064">
    <property type="entry name" value="Adaptin ear-binding coat-associated protein 1"/>
    <property type="match status" value="1"/>
</dbReference>
<dbReference type="AlphaFoldDB" id="A0A8S1H9I0"/>
<proteinExistence type="inferred from homology"/>
<evidence type="ECO:0000256" key="3">
    <source>
        <dbReference type="ARBA" id="ARBA00022583"/>
    </source>
</evidence>
<dbReference type="Gene3D" id="2.30.29.30">
    <property type="entry name" value="Pleckstrin-homology domain (PH domain)/Phosphotyrosine-binding domain (PTB)"/>
    <property type="match status" value="1"/>
</dbReference>
<evidence type="ECO:0000256" key="2">
    <source>
        <dbReference type="ARBA" id="ARBA00022448"/>
    </source>
</evidence>
<organism evidence="7 8">
    <name type="scientific">Caenorhabditis auriculariae</name>
    <dbReference type="NCBI Taxonomy" id="2777116"/>
    <lineage>
        <taxon>Eukaryota</taxon>
        <taxon>Metazoa</taxon>
        <taxon>Ecdysozoa</taxon>
        <taxon>Nematoda</taxon>
        <taxon>Chromadorea</taxon>
        <taxon>Rhabditida</taxon>
        <taxon>Rhabditina</taxon>
        <taxon>Rhabditomorpha</taxon>
        <taxon>Rhabditoidea</taxon>
        <taxon>Rhabditidae</taxon>
        <taxon>Peloderinae</taxon>
        <taxon>Caenorhabditis</taxon>
    </lineage>
</organism>
<keyword evidence="3" id="KW-0254">Endocytosis</keyword>
<reference evidence="7" key="1">
    <citation type="submission" date="2020-10" db="EMBL/GenBank/DDBJ databases">
        <authorList>
            <person name="Kikuchi T."/>
        </authorList>
    </citation>
    <scope>NUCLEOTIDE SEQUENCE</scope>
    <source>
        <strain evidence="7">NKZ352</strain>
    </source>
</reference>
<evidence type="ECO:0000256" key="1">
    <source>
        <dbReference type="ARBA" id="ARBA00007736"/>
    </source>
</evidence>
<dbReference type="GO" id="GO:0030125">
    <property type="term" value="C:clathrin vesicle coat"/>
    <property type="evidence" value="ECO:0007669"/>
    <property type="project" value="TreeGrafter"/>
</dbReference>
<evidence type="ECO:0000313" key="7">
    <source>
        <dbReference type="EMBL" id="CAD6192094.1"/>
    </source>
</evidence>
<keyword evidence="8" id="KW-1185">Reference proteome</keyword>
<dbReference type="CDD" id="cd13228">
    <property type="entry name" value="PHear_NECAP"/>
    <property type="match status" value="1"/>
</dbReference>
<dbReference type="PANTHER" id="PTHR12847:SF9">
    <property type="entry name" value="NECAP-LIKE PROTEIN CG9132"/>
    <property type="match status" value="1"/>
</dbReference>
<feature type="domain" description="NECAP PHear" evidence="6">
    <location>
        <begin position="4"/>
        <end position="161"/>
    </location>
</feature>
<dbReference type="InterPro" id="IPR011993">
    <property type="entry name" value="PH-like_dom_sf"/>
</dbReference>
<name>A0A8S1H9I0_9PELO</name>
<dbReference type="SUPFAM" id="SSF50729">
    <property type="entry name" value="PH domain-like"/>
    <property type="match status" value="1"/>
</dbReference>
<feature type="region of interest" description="Disordered" evidence="5">
    <location>
        <begin position="167"/>
        <end position="219"/>
    </location>
</feature>